<sequence length="366" mass="38653">MKRKIMALVLSMAMTASVLAGCGTVGGDSAKKSESQEAADNTQEEDNTEKEDAESEDNSEEKEDAAGTESADGKVYKIGICQQLEHQALDAATEGFKAALVEKLGEGNVEFDYQNAQGEQPNCATIATKFVNDNVDLIMANATTALQACAAATADIPVVGTSVTDFVEAGVVDSNDAPGRNVTGTSDLAPIDQQIELLVKLIPEADKVGIMYCSAEANSVFQAEKAEEALDAKGISHERYTVADSNDIQQVITKAVGECDVIYIPTDNTIANNMEGVKNVAVPAGIPIICGEENMCAGGGLATLSISYYNIGYNAGIMAYEILTEGKNPAEMPIQYADEVVEKYNAEVAEALKMEMPSDMAVIGEE</sequence>
<evidence type="ECO:0000313" key="1">
    <source>
        <dbReference type="EMBL" id="TGY95761.1"/>
    </source>
</evidence>
<gene>
    <name evidence="1" type="ORF">E5329_13025</name>
</gene>
<keyword evidence="2" id="KW-1185">Reference proteome</keyword>
<dbReference type="Proteomes" id="UP000304953">
    <property type="component" value="Unassembled WGS sequence"/>
</dbReference>
<accession>A0AC61RVF8</accession>
<dbReference type="EMBL" id="SRYA01000024">
    <property type="protein sequence ID" value="TGY95761.1"/>
    <property type="molecule type" value="Genomic_DNA"/>
</dbReference>
<name>A0AC61RVF8_9FIRM</name>
<proteinExistence type="predicted"/>
<protein>
    <submittedName>
        <fullName evidence="1">ABC transporter substrate-binding protein</fullName>
    </submittedName>
</protein>
<organism evidence="1 2">
    <name type="scientific">Petralouisia muris</name>
    <dbReference type="NCBI Taxonomy" id="3032872"/>
    <lineage>
        <taxon>Bacteria</taxon>
        <taxon>Bacillati</taxon>
        <taxon>Bacillota</taxon>
        <taxon>Clostridia</taxon>
        <taxon>Lachnospirales</taxon>
        <taxon>Lachnospiraceae</taxon>
        <taxon>Petralouisia</taxon>
    </lineage>
</organism>
<reference evidence="1" key="1">
    <citation type="submission" date="2019-04" db="EMBL/GenBank/DDBJ databases">
        <title>Microbes associate with the intestines of laboratory mice.</title>
        <authorList>
            <person name="Navarre W."/>
            <person name="Wong E."/>
            <person name="Huang K."/>
            <person name="Tropini C."/>
            <person name="Ng K."/>
            <person name="Yu B."/>
        </authorList>
    </citation>
    <scope>NUCLEOTIDE SEQUENCE</scope>
    <source>
        <strain evidence="1">NM01_1-7b</strain>
    </source>
</reference>
<evidence type="ECO:0000313" key="2">
    <source>
        <dbReference type="Proteomes" id="UP000304953"/>
    </source>
</evidence>
<comment type="caution">
    <text evidence="1">The sequence shown here is derived from an EMBL/GenBank/DDBJ whole genome shotgun (WGS) entry which is preliminary data.</text>
</comment>